<dbReference type="InterPro" id="IPR014710">
    <property type="entry name" value="RmlC-like_jellyroll"/>
</dbReference>
<dbReference type="Gene3D" id="2.60.120.10">
    <property type="entry name" value="Jelly Rolls"/>
    <property type="match status" value="1"/>
</dbReference>
<evidence type="ECO:0000313" key="3">
    <source>
        <dbReference type="EMBL" id="MFF3340045.1"/>
    </source>
</evidence>
<evidence type="ECO:0000259" key="2">
    <source>
        <dbReference type="Pfam" id="PF07883"/>
    </source>
</evidence>
<dbReference type="PANTHER" id="PTHR36440">
    <property type="entry name" value="PUTATIVE (AFU_ORTHOLOGUE AFUA_8G07350)-RELATED"/>
    <property type="match status" value="1"/>
</dbReference>
<dbReference type="Proteomes" id="UP001601976">
    <property type="component" value="Unassembled WGS sequence"/>
</dbReference>
<feature type="domain" description="Cupin type-2" evidence="2">
    <location>
        <begin position="26"/>
        <end position="92"/>
    </location>
</feature>
<feature type="compositionally biased region" description="Basic and acidic residues" evidence="1">
    <location>
        <begin position="129"/>
        <end position="139"/>
    </location>
</feature>
<feature type="region of interest" description="Disordered" evidence="1">
    <location>
        <begin position="129"/>
        <end position="196"/>
    </location>
</feature>
<accession>A0ABW6RES9</accession>
<dbReference type="EMBL" id="JBIAPK010000004">
    <property type="protein sequence ID" value="MFF3340045.1"/>
    <property type="molecule type" value="Genomic_DNA"/>
</dbReference>
<reference evidence="3 4" key="1">
    <citation type="submission" date="2024-10" db="EMBL/GenBank/DDBJ databases">
        <title>The Natural Products Discovery Center: Release of the First 8490 Sequenced Strains for Exploring Actinobacteria Biosynthetic Diversity.</title>
        <authorList>
            <person name="Kalkreuter E."/>
            <person name="Kautsar S.A."/>
            <person name="Yang D."/>
            <person name="Bader C.D."/>
            <person name="Teijaro C.N."/>
            <person name="Fluegel L."/>
            <person name="Davis C.M."/>
            <person name="Simpson J.R."/>
            <person name="Lauterbach L."/>
            <person name="Steele A.D."/>
            <person name="Gui C."/>
            <person name="Meng S."/>
            <person name="Li G."/>
            <person name="Viehrig K."/>
            <person name="Ye F."/>
            <person name="Su P."/>
            <person name="Kiefer A.F."/>
            <person name="Nichols A."/>
            <person name="Cepeda A.J."/>
            <person name="Yan W."/>
            <person name="Fan B."/>
            <person name="Jiang Y."/>
            <person name="Adhikari A."/>
            <person name="Zheng C.-J."/>
            <person name="Schuster L."/>
            <person name="Cowan T.M."/>
            <person name="Smanski M.J."/>
            <person name="Chevrette M.G."/>
            <person name="De Carvalho L.P.S."/>
            <person name="Shen B."/>
        </authorList>
    </citation>
    <scope>NUCLEOTIDE SEQUENCE [LARGE SCALE GENOMIC DNA]</scope>
    <source>
        <strain evidence="3 4">NPDC003029</strain>
    </source>
</reference>
<protein>
    <submittedName>
        <fullName evidence="3">Cupin domain-containing protein</fullName>
    </submittedName>
</protein>
<name>A0ABW6RES9_9ACTN</name>
<keyword evidence="4" id="KW-1185">Reference proteome</keyword>
<dbReference type="InterPro" id="IPR013096">
    <property type="entry name" value="Cupin_2"/>
</dbReference>
<dbReference type="PANTHER" id="PTHR36440:SF1">
    <property type="entry name" value="PUTATIVE (AFU_ORTHOLOGUE AFUA_8G07350)-RELATED"/>
    <property type="match status" value="1"/>
</dbReference>
<feature type="compositionally biased region" description="Pro residues" evidence="1">
    <location>
        <begin position="144"/>
        <end position="161"/>
    </location>
</feature>
<comment type="caution">
    <text evidence="3">The sequence shown here is derived from an EMBL/GenBank/DDBJ whole genome shotgun (WGS) entry which is preliminary data.</text>
</comment>
<dbReference type="Pfam" id="PF07883">
    <property type="entry name" value="Cupin_2"/>
    <property type="match status" value="1"/>
</dbReference>
<dbReference type="RefSeq" id="WP_387895898.1">
    <property type="nucleotide sequence ID" value="NZ_JBIAPK010000004.1"/>
</dbReference>
<evidence type="ECO:0000256" key="1">
    <source>
        <dbReference type="SAM" id="MobiDB-lite"/>
    </source>
</evidence>
<gene>
    <name evidence="3" type="ORF">ACFYWW_15105</name>
</gene>
<dbReference type="InterPro" id="IPR011051">
    <property type="entry name" value="RmlC_Cupin_sf"/>
</dbReference>
<sequence>MGTTRVRILEDGSRTNKRLGVAELWLAPGFNGPPQHLHRKHEETFFVLSGTVDFTSGHDTHRVSPGQLVTAPVGTPHTFGNPDSDQDASILFTSTPDLYMEYFRDLTRLKPGPEGLNPADIAEVMKKYATEPGSPDHPHNIGAHPPPEATDGPPCPGPGPPVKRTCAGVRRARERQRSSECCSPSCWSGGATCPRR</sequence>
<organism evidence="3 4">
    <name type="scientific">Streptomyces flavidovirens</name>
    <dbReference type="NCBI Taxonomy" id="67298"/>
    <lineage>
        <taxon>Bacteria</taxon>
        <taxon>Bacillati</taxon>
        <taxon>Actinomycetota</taxon>
        <taxon>Actinomycetes</taxon>
        <taxon>Kitasatosporales</taxon>
        <taxon>Streptomycetaceae</taxon>
        <taxon>Streptomyces</taxon>
    </lineage>
</organism>
<dbReference type="InterPro" id="IPR053146">
    <property type="entry name" value="QDO-like"/>
</dbReference>
<evidence type="ECO:0000313" key="4">
    <source>
        <dbReference type="Proteomes" id="UP001601976"/>
    </source>
</evidence>
<proteinExistence type="predicted"/>
<dbReference type="SUPFAM" id="SSF51182">
    <property type="entry name" value="RmlC-like cupins"/>
    <property type="match status" value="1"/>
</dbReference>